<evidence type="ECO:0000313" key="4">
    <source>
        <dbReference type="EMBL" id="NWH06353.1"/>
    </source>
</evidence>
<dbReference type="GO" id="GO:0032259">
    <property type="term" value="P:methylation"/>
    <property type="evidence" value="ECO:0007669"/>
    <property type="project" value="UniProtKB-KW"/>
</dbReference>
<evidence type="ECO:0000256" key="1">
    <source>
        <dbReference type="ARBA" id="ARBA00022691"/>
    </source>
</evidence>
<dbReference type="PANTHER" id="PTHR12818:SF0">
    <property type="entry name" value="TRNA (ADENINE(37)-N6)-METHYLTRANSFERASE"/>
    <property type="match status" value="1"/>
</dbReference>
<keyword evidence="4" id="KW-0489">Methyltransferase</keyword>
<gene>
    <name evidence="4" type="ORF">HXW94_15415</name>
</gene>
<evidence type="ECO:0000259" key="3">
    <source>
        <dbReference type="PROSITE" id="PS51668"/>
    </source>
</evidence>
<dbReference type="InterPro" id="IPR023370">
    <property type="entry name" value="TrmO-like_N"/>
</dbReference>
<dbReference type="AlphaFoldDB" id="A0A850T3M1"/>
<sequence>MNKTINCSECSSACNREDLFTIDDRLVCRTCLFGDGQPVTIYPIGIVSNDFERDETPFGRKGSGTVSKIELLPSQKRFMSGLEQEPEITIVYYLHKSRSVKTSFKRGLDGKEVGVFASRTPDRLSRIGIQDVTLQDIKGTTLFVTGLDAVNGTPVLDIKLKI</sequence>
<reference evidence="4 5" key="1">
    <citation type="submission" date="2020-06" db="EMBL/GenBank/DDBJ databases">
        <title>High-quality draft genome of sulfate reducer Desulfobacter latus type strain AcrS2 isolated from marine sediment.</title>
        <authorList>
            <person name="Hoppe M."/>
            <person name="Larsen C.K."/>
            <person name="Marshall I.P.G."/>
            <person name="Schramm A."/>
            <person name="Marietou A.G."/>
        </authorList>
    </citation>
    <scope>NUCLEOTIDE SEQUENCE [LARGE SCALE GENOMIC DNA]</scope>
    <source>
        <strain evidence="4 5">AcRS2</strain>
    </source>
</reference>
<keyword evidence="4" id="KW-0808">Transferase</keyword>
<protein>
    <submittedName>
        <fullName evidence="4">SAM-dependent methyltransferase</fullName>
    </submittedName>
</protein>
<proteinExistence type="inferred from homology"/>
<dbReference type="GO" id="GO:0008168">
    <property type="term" value="F:methyltransferase activity"/>
    <property type="evidence" value="ECO:0007669"/>
    <property type="project" value="UniProtKB-KW"/>
</dbReference>
<dbReference type="InterPro" id="IPR040372">
    <property type="entry name" value="YaeB-like"/>
</dbReference>
<evidence type="ECO:0000313" key="5">
    <source>
        <dbReference type="Proteomes" id="UP000553343"/>
    </source>
</evidence>
<dbReference type="PROSITE" id="PS51668">
    <property type="entry name" value="TSAA_2"/>
    <property type="match status" value="1"/>
</dbReference>
<dbReference type="EMBL" id="JACADJ010000071">
    <property type="protein sequence ID" value="NWH06353.1"/>
    <property type="molecule type" value="Genomic_DNA"/>
</dbReference>
<comment type="caution">
    <text evidence="4">The sequence shown here is derived from an EMBL/GenBank/DDBJ whole genome shotgun (WGS) entry which is preliminary data.</text>
</comment>
<accession>A0A850T3M1</accession>
<keyword evidence="5" id="KW-1185">Reference proteome</keyword>
<dbReference type="Proteomes" id="UP000553343">
    <property type="component" value="Unassembled WGS sequence"/>
</dbReference>
<dbReference type="SUPFAM" id="SSF118196">
    <property type="entry name" value="YaeB-like"/>
    <property type="match status" value="1"/>
</dbReference>
<dbReference type="InterPro" id="IPR036414">
    <property type="entry name" value="YaeB_N_sf"/>
</dbReference>
<dbReference type="PANTHER" id="PTHR12818">
    <property type="entry name" value="TRNA (ADENINE(37)-N6)-METHYLTRANSFERASE"/>
    <property type="match status" value="1"/>
</dbReference>
<dbReference type="Gene3D" id="2.40.30.70">
    <property type="entry name" value="YaeB-like"/>
    <property type="match status" value="1"/>
</dbReference>
<comment type="similarity">
    <text evidence="2">Belongs to the tRNA methyltransferase O family.</text>
</comment>
<name>A0A850T3M1_9BACT</name>
<evidence type="ECO:0000256" key="2">
    <source>
        <dbReference type="ARBA" id="ARBA00033753"/>
    </source>
</evidence>
<dbReference type="RefSeq" id="WP_178367805.1">
    <property type="nucleotide sequence ID" value="NZ_JACADJ010000071.1"/>
</dbReference>
<dbReference type="InterPro" id="IPR036413">
    <property type="entry name" value="YaeB-like_sf"/>
</dbReference>
<dbReference type="Pfam" id="PF01980">
    <property type="entry name" value="TrmO_N"/>
    <property type="match status" value="1"/>
</dbReference>
<feature type="domain" description="TsaA-like" evidence="3">
    <location>
        <begin position="41"/>
        <end position="162"/>
    </location>
</feature>
<organism evidence="4 5">
    <name type="scientific">Desulfobacter latus</name>
    <dbReference type="NCBI Taxonomy" id="2292"/>
    <lineage>
        <taxon>Bacteria</taxon>
        <taxon>Pseudomonadati</taxon>
        <taxon>Thermodesulfobacteriota</taxon>
        <taxon>Desulfobacteria</taxon>
        <taxon>Desulfobacterales</taxon>
        <taxon>Desulfobacteraceae</taxon>
        <taxon>Desulfobacter</taxon>
    </lineage>
</organism>
<keyword evidence="1" id="KW-0949">S-adenosyl-L-methionine</keyword>